<dbReference type="EnsemblPlants" id="LPERR04G00170.1">
    <property type="protein sequence ID" value="LPERR04G00170.1"/>
    <property type="gene ID" value="LPERR04G00170"/>
</dbReference>
<organism evidence="2 3">
    <name type="scientific">Leersia perrieri</name>
    <dbReference type="NCBI Taxonomy" id="77586"/>
    <lineage>
        <taxon>Eukaryota</taxon>
        <taxon>Viridiplantae</taxon>
        <taxon>Streptophyta</taxon>
        <taxon>Embryophyta</taxon>
        <taxon>Tracheophyta</taxon>
        <taxon>Spermatophyta</taxon>
        <taxon>Magnoliopsida</taxon>
        <taxon>Liliopsida</taxon>
        <taxon>Poales</taxon>
        <taxon>Poaceae</taxon>
        <taxon>BOP clade</taxon>
        <taxon>Oryzoideae</taxon>
        <taxon>Oryzeae</taxon>
        <taxon>Oryzinae</taxon>
        <taxon>Leersia</taxon>
    </lineage>
</organism>
<dbReference type="HOGENOM" id="CLU_2907320_0_0_1"/>
<reference evidence="2 3" key="1">
    <citation type="submission" date="2012-08" db="EMBL/GenBank/DDBJ databases">
        <title>Oryza genome evolution.</title>
        <authorList>
            <person name="Wing R.A."/>
        </authorList>
    </citation>
    <scope>NUCLEOTIDE SEQUENCE</scope>
</reference>
<sequence length="62" mass="7048">MNSPAVYDGGHSHSHSRRRRRRQIYGDSPGNVARGCVNIQLSVTDAIKRILKCDQVRHSVYK</sequence>
<accession>A0A0D9W1S4</accession>
<name>A0A0D9W1S4_9ORYZ</name>
<feature type="compositionally biased region" description="Basic residues" evidence="1">
    <location>
        <begin position="12"/>
        <end position="23"/>
    </location>
</feature>
<reference evidence="3" key="2">
    <citation type="submission" date="2013-12" db="EMBL/GenBank/DDBJ databases">
        <authorList>
            <person name="Yu Y."/>
            <person name="Lee S."/>
            <person name="de Baynast K."/>
            <person name="Wissotski M."/>
            <person name="Liu L."/>
            <person name="Talag J."/>
            <person name="Goicoechea J."/>
            <person name="Angelova A."/>
            <person name="Jetty R."/>
            <person name="Kudrna D."/>
            <person name="Golser W."/>
            <person name="Rivera L."/>
            <person name="Zhang J."/>
            <person name="Wing R."/>
        </authorList>
    </citation>
    <scope>NUCLEOTIDE SEQUENCE</scope>
</reference>
<dbReference type="AlphaFoldDB" id="A0A0D9W1S4"/>
<evidence type="ECO:0000313" key="2">
    <source>
        <dbReference type="EnsemblPlants" id="LPERR04G00170.1"/>
    </source>
</evidence>
<dbReference type="Gramene" id="LPERR04G00170.1">
    <property type="protein sequence ID" value="LPERR04G00170.1"/>
    <property type="gene ID" value="LPERR04G00170"/>
</dbReference>
<evidence type="ECO:0000256" key="1">
    <source>
        <dbReference type="SAM" id="MobiDB-lite"/>
    </source>
</evidence>
<reference evidence="2" key="3">
    <citation type="submission" date="2015-04" db="UniProtKB">
        <authorList>
            <consortium name="EnsemblPlants"/>
        </authorList>
    </citation>
    <scope>IDENTIFICATION</scope>
</reference>
<dbReference type="Proteomes" id="UP000032180">
    <property type="component" value="Chromosome 4"/>
</dbReference>
<protein>
    <submittedName>
        <fullName evidence="2">Uncharacterized protein</fullName>
    </submittedName>
</protein>
<feature type="region of interest" description="Disordered" evidence="1">
    <location>
        <begin position="1"/>
        <end position="29"/>
    </location>
</feature>
<keyword evidence="3" id="KW-1185">Reference proteome</keyword>
<proteinExistence type="predicted"/>
<evidence type="ECO:0000313" key="3">
    <source>
        <dbReference type="Proteomes" id="UP000032180"/>
    </source>
</evidence>